<protein>
    <recommendedName>
        <fullName evidence="4">HTH cro/C1-type domain-containing protein</fullName>
    </recommendedName>
</protein>
<evidence type="ECO:0000256" key="1">
    <source>
        <dbReference type="SAM" id="Phobius"/>
    </source>
</evidence>
<organism evidence="2 3">
    <name type="scientific">Candidatus Harrisonbacteria bacterium CG10_big_fil_rev_8_21_14_0_10_45_28</name>
    <dbReference type="NCBI Taxonomy" id="1974586"/>
    <lineage>
        <taxon>Bacteria</taxon>
        <taxon>Candidatus Harrisoniibacteriota</taxon>
    </lineage>
</organism>
<gene>
    <name evidence="2" type="ORF">COU10_02970</name>
</gene>
<sequence length="242" mass="26952">MPKQRLREKILDKAAEKELDRADIVKGSGISASHLDAILDNNAENAPAFPYIRHQLANLADFLGLDQEDVLSSYKEDFSQKISGVYDRLPSNRYSLPSQKQRLSYLGGAVLIILLIYLAIQGLVGSSPEIEVSFPPSSPIPFVAHNQNILLKGRISSQDKLTINGQTTPVAVDGSFERDYLLSPEMNYLEFRMHRVLGEDSVLIREVYFELSEEAPIQTIPPIEDATTAAPEEEPLFENPTP</sequence>
<evidence type="ECO:0000313" key="2">
    <source>
        <dbReference type="EMBL" id="PIR87751.1"/>
    </source>
</evidence>
<keyword evidence="1" id="KW-1133">Transmembrane helix</keyword>
<proteinExistence type="predicted"/>
<feature type="transmembrane region" description="Helical" evidence="1">
    <location>
        <begin position="103"/>
        <end position="124"/>
    </location>
</feature>
<dbReference type="EMBL" id="PFBC01000047">
    <property type="protein sequence ID" value="PIR87751.1"/>
    <property type="molecule type" value="Genomic_DNA"/>
</dbReference>
<evidence type="ECO:0000313" key="3">
    <source>
        <dbReference type="Proteomes" id="UP000230903"/>
    </source>
</evidence>
<dbReference type="InterPro" id="IPR010982">
    <property type="entry name" value="Lambda_DNA-bd_dom_sf"/>
</dbReference>
<dbReference type="GO" id="GO:0003677">
    <property type="term" value="F:DNA binding"/>
    <property type="evidence" value="ECO:0007669"/>
    <property type="project" value="InterPro"/>
</dbReference>
<keyword evidence="1" id="KW-0812">Transmembrane</keyword>
<name>A0A2H0UMY7_9BACT</name>
<dbReference type="AlphaFoldDB" id="A0A2H0UMY7"/>
<dbReference type="Gene3D" id="1.10.260.40">
    <property type="entry name" value="lambda repressor-like DNA-binding domains"/>
    <property type="match status" value="1"/>
</dbReference>
<keyword evidence="1" id="KW-0472">Membrane</keyword>
<accession>A0A2H0UMY7</accession>
<dbReference type="Proteomes" id="UP000230903">
    <property type="component" value="Unassembled WGS sequence"/>
</dbReference>
<comment type="caution">
    <text evidence="2">The sequence shown here is derived from an EMBL/GenBank/DDBJ whole genome shotgun (WGS) entry which is preliminary data.</text>
</comment>
<evidence type="ECO:0008006" key="4">
    <source>
        <dbReference type="Google" id="ProtNLM"/>
    </source>
</evidence>
<reference evidence="3" key="1">
    <citation type="submission" date="2017-09" db="EMBL/GenBank/DDBJ databases">
        <title>Depth-based differentiation of microbial function through sediment-hosted aquifers and enrichment of novel symbionts in the deep terrestrial subsurface.</title>
        <authorList>
            <person name="Probst A.J."/>
            <person name="Ladd B."/>
            <person name="Jarett J.K."/>
            <person name="Geller-Mcgrath D.E."/>
            <person name="Sieber C.M.K."/>
            <person name="Emerson J.B."/>
            <person name="Anantharaman K."/>
            <person name="Thomas B.C."/>
            <person name="Malmstrom R."/>
            <person name="Stieglmeier M."/>
            <person name="Klingl A."/>
            <person name="Woyke T."/>
            <person name="Ryan C.M."/>
            <person name="Banfield J.F."/>
        </authorList>
    </citation>
    <scope>NUCLEOTIDE SEQUENCE [LARGE SCALE GENOMIC DNA]</scope>
</reference>